<reference evidence="3 4" key="1">
    <citation type="submission" date="2014-08" db="EMBL/GenBank/DDBJ databases">
        <title>Genomic and Phenotypic Diversity of Colwellia psychrerythraea strains from Disparate Marine Basins.</title>
        <authorList>
            <person name="Techtmann S.M."/>
            <person name="Stelling S.C."/>
            <person name="Utturkar S.M."/>
            <person name="Alshibli N."/>
            <person name="Harris A."/>
            <person name="Brown S.D."/>
            <person name="Hazen T.C."/>
        </authorList>
    </citation>
    <scope>NUCLEOTIDE SEQUENCE [LARGE SCALE GENOMIC DNA]</scope>
    <source>
        <strain evidence="3 4">GAB14E</strain>
    </source>
</reference>
<feature type="transmembrane region" description="Helical" evidence="1">
    <location>
        <begin position="996"/>
        <end position="1023"/>
    </location>
</feature>
<keyword evidence="1" id="KW-1133">Transmembrane helix</keyword>
<dbReference type="Pfam" id="PF00873">
    <property type="entry name" value="ACR_tran"/>
    <property type="match status" value="1"/>
</dbReference>
<dbReference type="OrthoDB" id="9758297at2"/>
<dbReference type="Proteomes" id="UP000029868">
    <property type="component" value="Unassembled WGS sequence"/>
</dbReference>
<sequence>MSNSKLNLTALAIKKPVTTFMLCLTMLMMGVAATQLLPLEKWPGIDIPEMMISAPYQASTPAEVERLVTKPLEEALATMGGIQRLSSTSTEHGAEIGIEVEWESSLTGKAIEAREKIDAVRHLLPEDLQRVFVYQFSTADMPILTLRISSERELQNSFQLLNNYLKKPLERMQGVSKVELYGVDQRQISIRLLSERVASHNVDILQLTKLLQAHNFTINAGSLKSATNTIRISPKGEYTQLKDIRELMVKDNVYLGDIAQVLFEQPERIDGRHLDRSYAIGVNIFKESSANLVDVAGRVVTAVDEISQSPQFDGINIFMMEDQAKGVTDSLADLLMAGGIGAVLSFIVLFLFLRNTTATILVVASVPFSICITLAVMYFLGYSLNILSMMGLLLAVGMLVDNSVVITESIAAEHRNNPASTKQEKIRNILNGVDKVSLAVMTGTLTTMIVFLPNIIGEKVQLTVFLEHVAIAICISLAASLLIAKTLLPLCLSRMSLESLAAKPSKATAKKLANAANNITSSTMPNKDGGDTTQKGMRYKKSLSWVLAHPKITSFVALLILASSAIPMGVITSDNNDNQDGTRLFMRYHVEGQFPVEHVEAMVNRMEDYLYKNKEEFYIESVYSYYSGERASSTLLLKESRDISMNDLKERIRKNLPVFAEAKPDFGWQSAKSGGVSVTLLGASTEMLMTLSEQIVPVLAHVDGLTDVKSDISQHQKEMVVVIDRFKANQLGLDSRQVAQIVGTALRGLELRSFRHDPNGEVNIRLLYDERLKYSLDQLKKLPITEIDGQSISLESVAQFHVQPRLSAIYREERQTALTIGANMNDITMEQAQERIEQAMDTLNLPAGYTWKLGRGFNRQQQEQDIMLVNMLLALAMIYIVMAALFESLLLPAAIISSILYSIVGVFWFFLLTGSSMSVMGMIGILILMGIVVNNGIVLIDQINQMSPKIEELETVIADICITRLRPVLMTVATTVLGMVPLALGSTQIGGDGPSYAPLAVAIIGGLTFSTVTSLYLVPWCYLMFSRLARNSSIGFNKANTFAKRIVKV</sequence>
<dbReference type="PATRIC" id="fig|28229.3.peg.2297"/>
<dbReference type="InterPro" id="IPR001036">
    <property type="entry name" value="Acrflvin-R"/>
</dbReference>
<dbReference type="PROSITE" id="PS50156">
    <property type="entry name" value="SSD"/>
    <property type="match status" value="1"/>
</dbReference>
<feature type="transmembrane region" description="Helical" evidence="1">
    <location>
        <begin position="334"/>
        <end position="353"/>
    </location>
</feature>
<protein>
    <submittedName>
        <fullName evidence="3">Acriflavin resistance protein</fullName>
    </submittedName>
</protein>
<dbReference type="PANTHER" id="PTHR32063">
    <property type="match status" value="1"/>
</dbReference>
<gene>
    <name evidence="3" type="ORF">GAB14E_2670</name>
</gene>
<dbReference type="Gene3D" id="1.20.1640.10">
    <property type="entry name" value="Multidrug efflux transporter AcrB transmembrane domain"/>
    <property type="match status" value="2"/>
</dbReference>
<feature type="transmembrane region" description="Helical" evidence="1">
    <location>
        <begin position="436"/>
        <end position="456"/>
    </location>
</feature>
<feature type="domain" description="SSD" evidence="2">
    <location>
        <begin position="363"/>
        <end position="490"/>
    </location>
</feature>
<feature type="transmembrane region" description="Helical" evidence="1">
    <location>
        <begin position="360"/>
        <end position="380"/>
    </location>
</feature>
<feature type="transmembrane region" description="Helical" evidence="1">
    <location>
        <begin position="967"/>
        <end position="984"/>
    </location>
</feature>
<keyword evidence="1" id="KW-0812">Transmembrane</keyword>
<feature type="transmembrane region" description="Helical" evidence="1">
    <location>
        <begin position="917"/>
        <end position="940"/>
    </location>
</feature>
<evidence type="ECO:0000313" key="4">
    <source>
        <dbReference type="Proteomes" id="UP000029868"/>
    </source>
</evidence>
<dbReference type="SUPFAM" id="SSF82714">
    <property type="entry name" value="Multidrug efflux transporter AcrB TolC docking domain, DN and DC subdomains"/>
    <property type="match status" value="2"/>
</dbReference>
<dbReference type="PRINTS" id="PR00702">
    <property type="entry name" value="ACRIFLAVINRP"/>
</dbReference>
<feature type="transmembrane region" description="Helical" evidence="1">
    <location>
        <begin position="866"/>
        <end position="886"/>
    </location>
</feature>
<dbReference type="AlphaFoldDB" id="A0A099KS27"/>
<accession>A0A099KS27</accession>
<dbReference type="EMBL" id="JQEC01000027">
    <property type="protein sequence ID" value="KGJ93346.1"/>
    <property type="molecule type" value="Genomic_DNA"/>
</dbReference>
<dbReference type="Gene3D" id="3.30.70.1320">
    <property type="entry name" value="Multidrug efflux transporter AcrB pore domain like"/>
    <property type="match status" value="1"/>
</dbReference>
<dbReference type="GO" id="GO:0042910">
    <property type="term" value="F:xenobiotic transmembrane transporter activity"/>
    <property type="evidence" value="ECO:0007669"/>
    <property type="project" value="TreeGrafter"/>
</dbReference>
<evidence type="ECO:0000259" key="2">
    <source>
        <dbReference type="PROSITE" id="PS50156"/>
    </source>
</evidence>
<evidence type="ECO:0000256" key="1">
    <source>
        <dbReference type="SAM" id="Phobius"/>
    </source>
</evidence>
<dbReference type="GO" id="GO:0005886">
    <property type="term" value="C:plasma membrane"/>
    <property type="evidence" value="ECO:0007669"/>
    <property type="project" value="TreeGrafter"/>
</dbReference>
<feature type="transmembrane region" description="Helical" evidence="1">
    <location>
        <begin position="893"/>
        <end position="911"/>
    </location>
</feature>
<evidence type="ECO:0000313" key="3">
    <source>
        <dbReference type="EMBL" id="KGJ93346.1"/>
    </source>
</evidence>
<keyword evidence="1" id="KW-0472">Membrane</keyword>
<proteinExistence type="predicted"/>
<dbReference type="Gene3D" id="3.30.70.1440">
    <property type="entry name" value="Multidrug efflux transporter AcrB pore domain"/>
    <property type="match status" value="1"/>
</dbReference>
<feature type="transmembrane region" description="Helical" evidence="1">
    <location>
        <begin position="386"/>
        <end position="406"/>
    </location>
</feature>
<dbReference type="Gene3D" id="3.30.70.1430">
    <property type="entry name" value="Multidrug efflux transporter AcrB pore domain"/>
    <property type="match status" value="2"/>
</dbReference>
<dbReference type="InterPro" id="IPR000731">
    <property type="entry name" value="SSD"/>
</dbReference>
<feature type="transmembrane region" description="Helical" evidence="1">
    <location>
        <begin position="468"/>
        <end position="488"/>
    </location>
</feature>
<comment type="caution">
    <text evidence="3">The sequence shown here is derived from an EMBL/GenBank/DDBJ whole genome shotgun (WGS) entry which is preliminary data.</text>
</comment>
<feature type="transmembrane region" description="Helical" evidence="1">
    <location>
        <begin position="543"/>
        <end position="566"/>
    </location>
</feature>
<name>A0A099KS27_COLPS</name>
<dbReference type="InterPro" id="IPR027463">
    <property type="entry name" value="AcrB_DN_DC_subdom"/>
</dbReference>
<organism evidence="3 4">
    <name type="scientific">Colwellia psychrerythraea</name>
    <name type="common">Vibrio psychroerythus</name>
    <dbReference type="NCBI Taxonomy" id="28229"/>
    <lineage>
        <taxon>Bacteria</taxon>
        <taxon>Pseudomonadati</taxon>
        <taxon>Pseudomonadota</taxon>
        <taxon>Gammaproteobacteria</taxon>
        <taxon>Alteromonadales</taxon>
        <taxon>Colwelliaceae</taxon>
        <taxon>Colwellia</taxon>
    </lineage>
</organism>
<dbReference type="SUPFAM" id="SSF82866">
    <property type="entry name" value="Multidrug efflux transporter AcrB transmembrane domain"/>
    <property type="match status" value="2"/>
</dbReference>
<dbReference type="PANTHER" id="PTHR32063:SF73">
    <property type="entry name" value="RND SUPERFAMILY EFFLUX PUMP PERMEASE COMPONENT 1"/>
    <property type="match status" value="1"/>
</dbReference>
<dbReference type="Gene3D" id="3.30.2090.10">
    <property type="entry name" value="Multidrug efflux transporter AcrB TolC docking domain, DN and DC subdomains"/>
    <property type="match status" value="2"/>
</dbReference>
<dbReference type="SUPFAM" id="SSF82693">
    <property type="entry name" value="Multidrug efflux transporter AcrB pore domain, PN1, PN2, PC1 and PC2 subdomains"/>
    <property type="match status" value="2"/>
</dbReference>